<keyword evidence="3" id="KW-0496">Mitochondrion</keyword>
<organism evidence="4">
    <name type="scientific">Dunaliella tertiolecta</name>
    <name type="common">Green alga</name>
    <dbReference type="NCBI Taxonomy" id="3047"/>
    <lineage>
        <taxon>Eukaryota</taxon>
        <taxon>Viridiplantae</taxon>
        <taxon>Chlorophyta</taxon>
        <taxon>core chlorophytes</taxon>
        <taxon>Chlorophyceae</taxon>
        <taxon>CS clade</taxon>
        <taxon>Chlamydomonadales</taxon>
        <taxon>Dunaliellaceae</taxon>
        <taxon>Dunaliella</taxon>
    </lineage>
</organism>
<dbReference type="InterPro" id="IPR013892">
    <property type="entry name" value="Cyt_c_biogenesis_Cmc1-like"/>
</dbReference>
<dbReference type="Pfam" id="PF08583">
    <property type="entry name" value="Cmc1"/>
    <property type="match status" value="1"/>
</dbReference>
<evidence type="ECO:0000256" key="1">
    <source>
        <dbReference type="ARBA" id="ARBA00007347"/>
    </source>
</evidence>
<keyword evidence="2" id="KW-1015">Disulfide bond</keyword>
<dbReference type="AlphaFoldDB" id="A0A7S3VRF7"/>
<evidence type="ECO:0000313" key="4">
    <source>
        <dbReference type="EMBL" id="CAE0502797.1"/>
    </source>
</evidence>
<reference evidence="4" key="1">
    <citation type="submission" date="2021-01" db="EMBL/GenBank/DDBJ databases">
        <authorList>
            <person name="Corre E."/>
            <person name="Pelletier E."/>
            <person name="Niang G."/>
            <person name="Scheremetjew M."/>
            <person name="Finn R."/>
            <person name="Kale V."/>
            <person name="Holt S."/>
            <person name="Cochrane G."/>
            <person name="Meng A."/>
            <person name="Brown T."/>
            <person name="Cohen L."/>
        </authorList>
    </citation>
    <scope>NUCLEOTIDE SEQUENCE</scope>
    <source>
        <strain evidence="4">CCMP1320</strain>
    </source>
</reference>
<comment type="similarity">
    <text evidence="1 3">Belongs to the CMC family.</text>
</comment>
<dbReference type="GO" id="GO:0005739">
    <property type="term" value="C:mitochondrion"/>
    <property type="evidence" value="ECO:0007669"/>
    <property type="project" value="UniProtKB-SubCell"/>
</dbReference>
<comment type="subcellular location">
    <subcellularLocation>
        <location evidence="3">Mitochondrion</location>
    </subcellularLocation>
</comment>
<evidence type="ECO:0000256" key="2">
    <source>
        <dbReference type="ARBA" id="ARBA00023157"/>
    </source>
</evidence>
<gene>
    <name evidence="4" type="ORF">DTER00134_LOCUS17870</name>
</gene>
<accession>A0A7S3VRF7</accession>
<evidence type="ECO:0000256" key="3">
    <source>
        <dbReference type="RuleBase" id="RU364104"/>
    </source>
</evidence>
<protein>
    <recommendedName>
        <fullName evidence="3">COX assembly mitochondrial protein</fullName>
    </recommendedName>
</protein>
<proteinExistence type="inferred from homology"/>
<sequence length="113" mass="12657">MTSSSSQRDEPLHGQKVNLHQVFGWQKGAAQPARNREEAYARCSQEVVALAKCLDSTGLFWFMSCSQPFLALQKCCSIEQGKKTGFDGIISDLRSATNVQLEQLQKWFDKKAS</sequence>
<dbReference type="EMBL" id="HBIP01029574">
    <property type="protein sequence ID" value="CAE0502797.1"/>
    <property type="molecule type" value="Transcribed_RNA"/>
</dbReference>
<name>A0A7S3VRF7_DUNTE</name>